<dbReference type="Proteomes" id="UP000249757">
    <property type="component" value="Unassembled WGS sequence"/>
</dbReference>
<dbReference type="AlphaFoldDB" id="A0A2W1HA86"/>
<accession>A0A2W1HA86</accession>
<gene>
    <name evidence="1" type="ORF">Ptr86124_005160</name>
</gene>
<organism evidence="1 2">
    <name type="scientific">Pyrenophora tritici-repentis</name>
    <dbReference type="NCBI Taxonomy" id="45151"/>
    <lineage>
        <taxon>Eukaryota</taxon>
        <taxon>Fungi</taxon>
        <taxon>Dikarya</taxon>
        <taxon>Ascomycota</taxon>
        <taxon>Pezizomycotina</taxon>
        <taxon>Dothideomycetes</taxon>
        <taxon>Pleosporomycetidae</taxon>
        <taxon>Pleosporales</taxon>
        <taxon>Pleosporineae</taxon>
        <taxon>Pleosporaceae</taxon>
        <taxon>Pyrenophora</taxon>
    </lineage>
</organism>
<proteinExistence type="predicted"/>
<comment type="caution">
    <text evidence="1">The sequence shown here is derived from an EMBL/GenBank/DDBJ whole genome shotgun (WGS) entry which is preliminary data.</text>
</comment>
<evidence type="ECO:0000313" key="2">
    <source>
        <dbReference type="Proteomes" id="UP000249757"/>
    </source>
</evidence>
<protein>
    <submittedName>
        <fullName evidence="1">Uncharacterized protein</fullName>
    </submittedName>
</protein>
<keyword evidence="2" id="KW-1185">Reference proteome</keyword>
<reference evidence="2" key="1">
    <citation type="journal article" date="2022" name="Microb. Genom.">
        <title>A global pangenome for the wheat fungal pathogen Pyrenophora tritici-repentis and prediction of effector protein structural homology.</title>
        <authorList>
            <person name="Moolhuijzen P.M."/>
            <person name="See P.T."/>
            <person name="Shi G."/>
            <person name="Powell H.R."/>
            <person name="Cockram J."/>
            <person name="Jorgensen L.N."/>
            <person name="Benslimane H."/>
            <person name="Strelkov S.E."/>
            <person name="Turner J."/>
            <person name="Liu Z."/>
            <person name="Moffat C.S."/>
        </authorList>
    </citation>
    <scope>NUCLEOTIDE SEQUENCE [LARGE SCALE GENOMIC DNA]</scope>
</reference>
<dbReference type="EMBL" id="NRDI02000005">
    <property type="protein sequence ID" value="KAI1516623.1"/>
    <property type="molecule type" value="Genomic_DNA"/>
</dbReference>
<sequence>MASAWKKYNYRAIKQPPYMEDEEATLIRWRSDTTRHVNERISKYSPSRYTQDELVQPARPTPVPASNYKALRIPELLDHILQFADAEAQISAWFVSKEWRKSATSIITGHLFHRFWNSPATRRPVEYDTVVDGNPDIWDPSTCEEVDLFSNTLTQSMQRIHRGTTKDDGRRHRLVARKTLYFPAHYTQASNLPTALSMVLDSFDDTQHGTMENRYGIVHIEPTSHHPNRYWLDFGQFEINPYFTALFPRWLACVNGRIEMTLRSELAGSLLVNPFVSTKAFEFLGPMFLANPPCGVVGIYHNAYTTFLPHEDREYLKISNKELLVRLQNVGHRAYPLAPLWATRQPPIYPLVPLRPSSFSPPTAYIDLFPIALIRDDDSPQP</sequence>
<evidence type="ECO:0000313" key="1">
    <source>
        <dbReference type="EMBL" id="KAI1516623.1"/>
    </source>
</evidence>
<name>A0A2W1HA86_9PLEO</name>